<proteinExistence type="predicted"/>
<reference evidence="1 2" key="1">
    <citation type="journal article" date="2018" name="Sci. Rep.">
        <title>Genomic signatures of local adaptation to the degree of environmental predictability in rotifers.</title>
        <authorList>
            <person name="Franch-Gras L."/>
            <person name="Hahn C."/>
            <person name="Garcia-Roger E.M."/>
            <person name="Carmona M.J."/>
            <person name="Serra M."/>
            <person name="Gomez A."/>
        </authorList>
    </citation>
    <scope>NUCLEOTIDE SEQUENCE [LARGE SCALE GENOMIC DNA]</scope>
    <source>
        <strain evidence="1">HYR1</strain>
    </source>
</reference>
<gene>
    <name evidence="1" type="ORF">BpHYR1_016356</name>
</gene>
<dbReference type="AlphaFoldDB" id="A0A3M7R100"/>
<dbReference type="Proteomes" id="UP000276133">
    <property type="component" value="Unassembled WGS sequence"/>
</dbReference>
<comment type="caution">
    <text evidence="1">The sequence shown here is derived from an EMBL/GenBank/DDBJ whole genome shotgun (WGS) entry which is preliminary data.</text>
</comment>
<name>A0A3M7R100_BRAPC</name>
<sequence length="75" mass="8786">MALNLFFCLGQHSSCLRSVYPENPPLPLWKVLRLFLSDSDIPQHSLPYINVSSTTLLYKLKEEKFIYKMVKQIKN</sequence>
<dbReference type="EMBL" id="REGN01004487">
    <property type="protein sequence ID" value="RNA17257.1"/>
    <property type="molecule type" value="Genomic_DNA"/>
</dbReference>
<accession>A0A3M7R100</accession>
<evidence type="ECO:0000313" key="1">
    <source>
        <dbReference type="EMBL" id="RNA17257.1"/>
    </source>
</evidence>
<evidence type="ECO:0000313" key="2">
    <source>
        <dbReference type="Proteomes" id="UP000276133"/>
    </source>
</evidence>
<protein>
    <submittedName>
        <fullName evidence="1">Uncharacterized protein</fullName>
    </submittedName>
</protein>
<organism evidence="1 2">
    <name type="scientific">Brachionus plicatilis</name>
    <name type="common">Marine rotifer</name>
    <name type="synonym">Brachionus muelleri</name>
    <dbReference type="NCBI Taxonomy" id="10195"/>
    <lineage>
        <taxon>Eukaryota</taxon>
        <taxon>Metazoa</taxon>
        <taxon>Spiralia</taxon>
        <taxon>Gnathifera</taxon>
        <taxon>Rotifera</taxon>
        <taxon>Eurotatoria</taxon>
        <taxon>Monogononta</taxon>
        <taxon>Pseudotrocha</taxon>
        <taxon>Ploima</taxon>
        <taxon>Brachionidae</taxon>
        <taxon>Brachionus</taxon>
    </lineage>
</organism>
<keyword evidence="2" id="KW-1185">Reference proteome</keyword>